<keyword evidence="4" id="KW-1185">Reference proteome</keyword>
<keyword evidence="1" id="KW-1133">Transmembrane helix</keyword>
<accession>A0A1Y1VKV4</accession>
<reference evidence="3 4" key="2">
    <citation type="submission" date="2016-08" db="EMBL/GenBank/DDBJ databases">
        <title>Pervasive Adenine N6-methylation of Active Genes in Fungi.</title>
        <authorList>
            <consortium name="DOE Joint Genome Institute"/>
            <person name="Mondo S.J."/>
            <person name="Dannebaum R.O."/>
            <person name="Kuo R.C."/>
            <person name="Labutti K."/>
            <person name="Haridas S."/>
            <person name="Kuo A."/>
            <person name="Salamov A."/>
            <person name="Ahrendt S.R."/>
            <person name="Lipzen A."/>
            <person name="Sullivan W."/>
            <person name="Andreopoulos W.B."/>
            <person name="Clum A."/>
            <person name="Lindquist E."/>
            <person name="Daum C."/>
            <person name="Ramamoorthy G.K."/>
            <person name="Gryganskyi A."/>
            <person name="Culley D."/>
            <person name="Magnuson J.K."/>
            <person name="James T.Y."/>
            <person name="O'Malley M.A."/>
            <person name="Stajich J.E."/>
            <person name="Spatafora J.W."/>
            <person name="Visel A."/>
            <person name="Grigoriev I.V."/>
        </authorList>
    </citation>
    <scope>NUCLEOTIDE SEQUENCE [LARGE SCALE GENOMIC DNA]</scope>
    <source>
        <strain evidence="4">finn</strain>
    </source>
</reference>
<organism evidence="3 4">
    <name type="scientific">Piromyces finnis</name>
    <dbReference type="NCBI Taxonomy" id="1754191"/>
    <lineage>
        <taxon>Eukaryota</taxon>
        <taxon>Fungi</taxon>
        <taxon>Fungi incertae sedis</taxon>
        <taxon>Chytridiomycota</taxon>
        <taxon>Chytridiomycota incertae sedis</taxon>
        <taxon>Neocallimastigomycetes</taxon>
        <taxon>Neocallimastigales</taxon>
        <taxon>Neocallimastigaceae</taxon>
        <taxon>Piromyces</taxon>
    </lineage>
</organism>
<gene>
    <name evidence="3" type="ORF">BCR36DRAFT_409215</name>
</gene>
<dbReference type="OrthoDB" id="10631852at2759"/>
<comment type="caution">
    <text evidence="3">The sequence shown here is derived from an EMBL/GenBank/DDBJ whole genome shotgun (WGS) entry which is preliminary data.</text>
</comment>
<evidence type="ECO:0000313" key="4">
    <source>
        <dbReference type="Proteomes" id="UP000193719"/>
    </source>
</evidence>
<dbReference type="Proteomes" id="UP000193719">
    <property type="component" value="Unassembled WGS sequence"/>
</dbReference>
<feature type="transmembrane region" description="Helical" evidence="1">
    <location>
        <begin position="573"/>
        <end position="594"/>
    </location>
</feature>
<sequence length="595" mass="69534">MKCNVLNLLKSLFIITHLRNVCFGRVNNELYNNYYYLDDTKKAIKTNKVNGGLTIKTTVTKRCLPSCEDYLEYTLYEKKTNCNMCNNYCIDKNNHIYGISIVNKCLINFHDIHLFEFNNSDQNRMINLYNDEIINPSNLCIYQCDDQCIQTSGYVKIDNQLSKNSMYYYVNPYESKIIKPTNITDITECSSHIGELVKIQNNVNYYEMCITDNLSIPLDFYYGDIITSGTMSSKSPFLNNKNNSNVVITYDYNYIIAETHFNFYNGYLLISSKNYLQCDQDGCNIKTKFVDSCDDKNNTGKLAKIGKEGFEKIYICSNQYDDNKIEIPFDNYYKNDDLNMKLYESFYIIEKNFPGTIENSKTFTSIWFNNIYCNIGLNLNTEIDATGKTYISSIIYKCYINEDNMYICDEEKAIQGDYYYDHNTYLIYKVESENKMKEENSLDGFYVNQNEYFFYKNNEPWYNIGIDEIEKDFDFLCLFKSIKIELSNENSGQYLLYVPVTHPYPQENDSYRVITISHNKAVFNMPNEAVSYCLDNNFKLTVKENSCYGKETKCQDGICTKPTDSIDIINNALILHISPFIILISILLSITIYYI</sequence>
<dbReference type="EMBL" id="MCFH01000005">
    <property type="protein sequence ID" value="ORX57736.1"/>
    <property type="molecule type" value="Genomic_DNA"/>
</dbReference>
<evidence type="ECO:0000313" key="3">
    <source>
        <dbReference type="EMBL" id="ORX57736.1"/>
    </source>
</evidence>
<keyword evidence="2" id="KW-0732">Signal</keyword>
<evidence type="ECO:0008006" key="5">
    <source>
        <dbReference type="Google" id="ProtNLM"/>
    </source>
</evidence>
<keyword evidence="1" id="KW-0812">Transmembrane</keyword>
<reference evidence="3 4" key="1">
    <citation type="submission" date="2016-08" db="EMBL/GenBank/DDBJ databases">
        <title>Genomes of anaerobic fungi encode conserved fungal cellulosomes for biomass hydrolysis.</title>
        <authorList>
            <consortium name="DOE Joint Genome Institute"/>
            <person name="Haitjema C.H."/>
            <person name="Gilmore S.P."/>
            <person name="Henske J.K."/>
            <person name="Solomon K.V."/>
            <person name="De Groot R."/>
            <person name="Kuo A."/>
            <person name="Mondo S.J."/>
            <person name="Salamov A.A."/>
            <person name="Labutti K."/>
            <person name="Zhao Z."/>
            <person name="Chiniquy J."/>
            <person name="Barry K."/>
            <person name="Brewer H.M."/>
            <person name="Purvine S.O."/>
            <person name="Wright A.T."/>
            <person name="Boxma B."/>
            <person name="Van Alen T."/>
            <person name="Hackstein J.H."/>
            <person name="Baker S.E."/>
            <person name="Grigoriev I.V."/>
            <person name="O'Malley M.A."/>
        </authorList>
    </citation>
    <scope>NUCLEOTIDE SEQUENCE [LARGE SCALE GENOMIC DNA]</scope>
    <source>
        <strain evidence="4">finn</strain>
    </source>
</reference>
<proteinExistence type="predicted"/>
<name>A0A1Y1VKV4_9FUNG</name>
<protein>
    <recommendedName>
        <fullName evidence="5">Apple domain-containing protein</fullName>
    </recommendedName>
</protein>
<evidence type="ECO:0000256" key="2">
    <source>
        <dbReference type="SAM" id="SignalP"/>
    </source>
</evidence>
<dbReference type="AlphaFoldDB" id="A0A1Y1VKV4"/>
<feature type="signal peptide" evidence="2">
    <location>
        <begin position="1"/>
        <end position="24"/>
    </location>
</feature>
<feature type="chain" id="PRO_5012621094" description="Apple domain-containing protein" evidence="2">
    <location>
        <begin position="25"/>
        <end position="595"/>
    </location>
</feature>
<evidence type="ECO:0000256" key="1">
    <source>
        <dbReference type="SAM" id="Phobius"/>
    </source>
</evidence>
<keyword evidence="1" id="KW-0472">Membrane</keyword>